<dbReference type="EMBL" id="JACRSP010000003">
    <property type="protein sequence ID" value="MBC8536765.1"/>
    <property type="molecule type" value="Genomic_DNA"/>
</dbReference>
<keyword evidence="4" id="KW-0694">RNA-binding</keyword>
<evidence type="ECO:0000256" key="2">
    <source>
        <dbReference type="ARBA" id="ARBA00022555"/>
    </source>
</evidence>
<dbReference type="HAMAP" id="MF_00518">
    <property type="entry name" value="Deacylase_Dtd"/>
    <property type="match status" value="1"/>
</dbReference>
<comment type="domain">
    <text evidence="4">A Gly-cisPro motif from one monomer fits into the active site of the other monomer to allow specific chiral rejection of L-amino acids.</text>
</comment>
<dbReference type="Gene3D" id="3.50.80.10">
    <property type="entry name" value="D-tyrosyl-tRNA(Tyr) deacylase"/>
    <property type="match status" value="1"/>
</dbReference>
<protein>
    <recommendedName>
        <fullName evidence="4">D-aminoacyl-tRNA deacylase</fullName>
        <shortName evidence="4">DTD</shortName>
        <ecNumber evidence="4">3.1.1.96</ecNumber>
    </recommendedName>
    <alternativeName>
        <fullName evidence="4">Gly-tRNA(Ala) deacylase</fullName>
        <ecNumber evidence="4">3.1.1.-</ecNumber>
    </alternativeName>
</protein>
<dbReference type="CDD" id="cd00563">
    <property type="entry name" value="Dtyr_deacylase"/>
    <property type="match status" value="1"/>
</dbReference>
<dbReference type="AlphaFoldDB" id="A0A926HV97"/>
<comment type="subcellular location">
    <subcellularLocation>
        <location evidence="4">Cytoplasm</location>
    </subcellularLocation>
</comment>
<dbReference type="NCBIfam" id="TIGR00256">
    <property type="entry name" value="D-aminoacyl-tRNA deacylase"/>
    <property type="match status" value="1"/>
</dbReference>
<evidence type="ECO:0000313" key="6">
    <source>
        <dbReference type="Proteomes" id="UP000620366"/>
    </source>
</evidence>
<feature type="short sequence motif" description="Gly-cisPro motif, important for rejection of L-amino acids" evidence="4">
    <location>
        <begin position="138"/>
        <end position="139"/>
    </location>
</feature>
<dbReference type="GO" id="GO:0019478">
    <property type="term" value="P:D-amino acid catabolic process"/>
    <property type="evidence" value="ECO:0007669"/>
    <property type="project" value="UniProtKB-UniRule"/>
</dbReference>
<gene>
    <name evidence="4" type="primary">dtd</name>
    <name evidence="5" type="ORF">H8695_08710</name>
</gene>
<dbReference type="InterPro" id="IPR003732">
    <property type="entry name" value="Daa-tRNA_deacyls_DTD"/>
</dbReference>
<organism evidence="5 6">
    <name type="scientific">Feifania hominis</name>
    <dbReference type="NCBI Taxonomy" id="2763660"/>
    <lineage>
        <taxon>Bacteria</taxon>
        <taxon>Bacillati</taxon>
        <taxon>Bacillota</taxon>
        <taxon>Clostridia</taxon>
        <taxon>Eubacteriales</taxon>
        <taxon>Feifaniaceae</taxon>
        <taxon>Feifania</taxon>
    </lineage>
</organism>
<dbReference type="RefSeq" id="WP_249300645.1">
    <property type="nucleotide sequence ID" value="NZ_JACRSP010000003.1"/>
</dbReference>
<comment type="similarity">
    <text evidence="1 4">Belongs to the DTD family.</text>
</comment>
<dbReference type="Pfam" id="PF02580">
    <property type="entry name" value="Tyr_Deacylase"/>
    <property type="match status" value="1"/>
</dbReference>
<dbReference type="PANTHER" id="PTHR10472:SF5">
    <property type="entry name" value="D-AMINOACYL-TRNA DEACYLASE 1"/>
    <property type="match status" value="1"/>
</dbReference>
<comment type="subunit">
    <text evidence="4">Homodimer.</text>
</comment>
<evidence type="ECO:0000256" key="4">
    <source>
        <dbReference type="HAMAP-Rule" id="MF_00518"/>
    </source>
</evidence>
<keyword evidence="3 4" id="KW-0378">Hydrolase</keyword>
<dbReference type="GO" id="GO:0005737">
    <property type="term" value="C:cytoplasm"/>
    <property type="evidence" value="ECO:0007669"/>
    <property type="project" value="UniProtKB-SubCell"/>
</dbReference>
<proteinExistence type="inferred from homology"/>
<comment type="function">
    <text evidence="4">An aminoacyl-tRNA editing enzyme that deacylates mischarged D-aminoacyl-tRNAs. Also deacylates mischarged glycyl-tRNA(Ala), protecting cells against glycine mischarging by AlaRS. Acts via tRNA-based rather than protein-based catalysis; rejects L-amino acids rather than detecting D-amino acids in the active site. By recycling D-aminoacyl-tRNA to D-amino acids and free tRNA molecules, this enzyme counteracts the toxicity associated with the formation of D-aminoacyl-tRNA entities in vivo and helps enforce protein L-homochirality.</text>
</comment>
<dbReference type="GO" id="GO:0043908">
    <property type="term" value="F:Ser(Gly)-tRNA(Ala) hydrolase activity"/>
    <property type="evidence" value="ECO:0007669"/>
    <property type="project" value="UniProtKB-UniRule"/>
</dbReference>
<evidence type="ECO:0000313" key="5">
    <source>
        <dbReference type="EMBL" id="MBC8536765.1"/>
    </source>
</evidence>
<dbReference type="Proteomes" id="UP000620366">
    <property type="component" value="Unassembled WGS sequence"/>
</dbReference>
<reference evidence="5" key="1">
    <citation type="submission" date="2020-08" db="EMBL/GenBank/DDBJ databases">
        <title>Genome public.</title>
        <authorList>
            <person name="Liu C."/>
            <person name="Sun Q."/>
        </authorList>
    </citation>
    <scope>NUCLEOTIDE SEQUENCE</scope>
    <source>
        <strain evidence="5">BX7</strain>
    </source>
</reference>
<name>A0A926HV97_9FIRM</name>
<dbReference type="EC" id="3.1.1.-" evidence="4"/>
<dbReference type="SUPFAM" id="SSF69500">
    <property type="entry name" value="DTD-like"/>
    <property type="match status" value="1"/>
</dbReference>
<sequence>MRLVIQRVDYASVTVGGERISEIGAGYLVLLGIRVGDTEREADWLADKLASLRVFEDDAGKLNRSVRDIGGEILVVPNFTLYGDARHGNRPGFTDAARPEQAEPLYEYFIERLRQNGVRRVCGGKFRAEMKVALQNDGPITLVIDSPDR</sequence>
<dbReference type="GO" id="GO:0000049">
    <property type="term" value="F:tRNA binding"/>
    <property type="evidence" value="ECO:0007669"/>
    <property type="project" value="UniProtKB-UniRule"/>
</dbReference>
<keyword evidence="2 4" id="KW-0820">tRNA-binding</keyword>
<keyword evidence="4" id="KW-0963">Cytoplasm</keyword>
<evidence type="ECO:0000256" key="3">
    <source>
        <dbReference type="ARBA" id="ARBA00022801"/>
    </source>
</evidence>
<keyword evidence="6" id="KW-1185">Reference proteome</keyword>
<dbReference type="FunFam" id="3.50.80.10:FF:000001">
    <property type="entry name" value="D-aminoacyl-tRNA deacylase"/>
    <property type="match status" value="1"/>
</dbReference>
<comment type="catalytic activity">
    <reaction evidence="4">
        <text>glycyl-tRNA(Ala) + H2O = tRNA(Ala) + glycine + H(+)</text>
        <dbReference type="Rhea" id="RHEA:53744"/>
        <dbReference type="Rhea" id="RHEA-COMP:9657"/>
        <dbReference type="Rhea" id="RHEA-COMP:13640"/>
        <dbReference type="ChEBI" id="CHEBI:15377"/>
        <dbReference type="ChEBI" id="CHEBI:15378"/>
        <dbReference type="ChEBI" id="CHEBI:57305"/>
        <dbReference type="ChEBI" id="CHEBI:78442"/>
        <dbReference type="ChEBI" id="CHEBI:78522"/>
    </reaction>
</comment>
<dbReference type="GO" id="GO:0106026">
    <property type="term" value="F:Gly-tRNA(Ala) deacylase activity"/>
    <property type="evidence" value="ECO:0007669"/>
    <property type="project" value="UniProtKB-UniRule"/>
</dbReference>
<dbReference type="EC" id="3.1.1.96" evidence="4"/>
<accession>A0A926HV97</accession>
<comment type="catalytic activity">
    <reaction evidence="4">
        <text>a D-aminoacyl-tRNA + H2O = a tRNA + a D-alpha-amino acid + H(+)</text>
        <dbReference type="Rhea" id="RHEA:13953"/>
        <dbReference type="Rhea" id="RHEA-COMP:10123"/>
        <dbReference type="Rhea" id="RHEA-COMP:10124"/>
        <dbReference type="ChEBI" id="CHEBI:15377"/>
        <dbReference type="ChEBI" id="CHEBI:15378"/>
        <dbReference type="ChEBI" id="CHEBI:59871"/>
        <dbReference type="ChEBI" id="CHEBI:78442"/>
        <dbReference type="ChEBI" id="CHEBI:79333"/>
        <dbReference type="EC" id="3.1.1.96"/>
    </reaction>
</comment>
<dbReference type="GO" id="GO:0051500">
    <property type="term" value="F:D-tyrosyl-tRNA(Tyr) deacylase activity"/>
    <property type="evidence" value="ECO:0007669"/>
    <property type="project" value="TreeGrafter"/>
</dbReference>
<dbReference type="InterPro" id="IPR023509">
    <property type="entry name" value="DTD-like_sf"/>
</dbReference>
<evidence type="ECO:0000256" key="1">
    <source>
        <dbReference type="ARBA" id="ARBA00009673"/>
    </source>
</evidence>
<comment type="caution">
    <text evidence="5">The sequence shown here is derived from an EMBL/GenBank/DDBJ whole genome shotgun (WGS) entry which is preliminary data.</text>
</comment>
<dbReference type="PANTHER" id="PTHR10472">
    <property type="entry name" value="D-TYROSYL-TRNA TYR DEACYLASE"/>
    <property type="match status" value="1"/>
</dbReference>